<dbReference type="AlphaFoldDB" id="A0A183TBP1"/>
<dbReference type="EMBL" id="UYSU01038456">
    <property type="protein sequence ID" value="VDM00275.1"/>
    <property type="molecule type" value="Genomic_DNA"/>
</dbReference>
<keyword evidence="3" id="KW-1185">Reference proteome</keyword>
<evidence type="ECO:0000313" key="2">
    <source>
        <dbReference type="EMBL" id="VDM00275.1"/>
    </source>
</evidence>
<dbReference type="InterPro" id="IPR038308">
    <property type="entry name" value="RFXAP_C_sf"/>
</dbReference>
<dbReference type="WBParaSite" id="SSLN_0001442101-mRNA-1">
    <property type="protein sequence ID" value="SSLN_0001442101-mRNA-1"/>
    <property type="gene ID" value="SSLN_0001442101"/>
</dbReference>
<organism evidence="4">
    <name type="scientific">Schistocephalus solidus</name>
    <name type="common">Tapeworm</name>
    <dbReference type="NCBI Taxonomy" id="70667"/>
    <lineage>
        <taxon>Eukaryota</taxon>
        <taxon>Metazoa</taxon>
        <taxon>Spiralia</taxon>
        <taxon>Lophotrochozoa</taxon>
        <taxon>Platyhelminthes</taxon>
        <taxon>Cestoda</taxon>
        <taxon>Eucestoda</taxon>
        <taxon>Diphyllobothriidea</taxon>
        <taxon>Diphyllobothriidae</taxon>
        <taxon>Schistocephalus</taxon>
    </lineage>
</organism>
<protein>
    <submittedName>
        <fullName evidence="4">Regulatory factor X-associated C-terminal binding domain</fullName>
    </submittedName>
</protein>
<reference evidence="4" key="1">
    <citation type="submission" date="2016-06" db="UniProtKB">
        <authorList>
            <consortium name="WormBaseParasite"/>
        </authorList>
    </citation>
    <scope>IDENTIFICATION</scope>
</reference>
<sequence length="354" mass="37141">MHPDAKAQLRYGTYTTGGPYIGAYMRGEVNATGNTVFSPPSSSTSSAYPSSSAAYSGFPSSAHPFFHSAAAVAAVAAAAAGYSQQLSTSTLPLNLSNLNASSREAYGAQFYGSHQGVSAYDYYNYYQQYSGRYASAFQPTGSNHQNLGSQESAVKSQMSYASPSLSTPLTVAAGSNYLSVASEASTINSYAKDRTAEQFSTANSAASKMPSSGRKTKKNRISGSGGEDLAEEKRKEFEKLVKARTDKLLYDGPIYTSTANGPAELASSGGSNCSAGGPDGTDSMAVTNAKLIKGVLDAKICLLLNSPHVMTFLQSRQRLLEEYKRATDLFSVADTATSSNPLCASDLTLAAKIP</sequence>
<accession>A0A183TBP1</accession>
<evidence type="ECO:0000256" key="1">
    <source>
        <dbReference type="SAM" id="MobiDB-lite"/>
    </source>
</evidence>
<dbReference type="Gene3D" id="6.10.290.30">
    <property type="entry name" value="Regulatory factor X-associated C-terminal binding domain"/>
    <property type="match status" value="1"/>
</dbReference>
<evidence type="ECO:0000313" key="3">
    <source>
        <dbReference type="Proteomes" id="UP000275846"/>
    </source>
</evidence>
<feature type="compositionally biased region" description="Polar residues" evidence="1">
    <location>
        <begin position="201"/>
        <end position="210"/>
    </location>
</feature>
<dbReference type="OrthoDB" id="6249616at2759"/>
<evidence type="ECO:0000313" key="4">
    <source>
        <dbReference type="WBParaSite" id="SSLN_0001442101-mRNA-1"/>
    </source>
</evidence>
<name>A0A183TBP1_SCHSO</name>
<dbReference type="Proteomes" id="UP000275846">
    <property type="component" value="Unassembled WGS sequence"/>
</dbReference>
<reference evidence="2 3" key="2">
    <citation type="submission" date="2018-11" db="EMBL/GenBank/DDBJ databases">
        <authorList>
            <consortium name="Pathogen Informatics"/>
        </authorList>
    </citation>
    <scope>NUCLEOTIDE SEQUENCE [LARGE SCALE GENOMIC DNA]</scope>
    <source>
        <strain evidence="2 3">NST_G2</strain>
    </source>
</reference>
<gene>
    <name evidence="2" type="ORF">SSLN_LOCUS13889</name>
</gene>
<feature type="region of interest" description="Disordered" evidence="1">
    <location>
        <begin position="201"/>
        <end position="233"/>
    </location>
</feature>
<proteinExistence type="predicted"/>